<evidence type="ECO:0000256" key="8">
    <source>
        <dbReference type="SAM" id="Phobius"/>
    </source>
</evidence>
<dbReference type="EMBL" id="VOHE01000006">
    <property type="protein sequence ID" value="TWT18000.1"/>
    <property type="molecule type" value="Genomic_DNA"/>
</dbReference>
<dbReference type="CDD" id="cd00130">
    <property type="entry name" value="PAS"/>
    <property type="match status" value="1"/>
</dbReference>
<dbReference type="SUPFAM" id="SSF58104">
    <property type="entry name" value="Methyl-accepting chemotaxis protein (MCP) signaling domain"/>
    <property type="match status" value="1"/>
</dbReference>
<comment type="similarity">
    <text evidence="4">Belongs to the methyl-accepting chemotaxis (MCP) protein family.</text>
</comment>
<protein>
    <submittedName>
        <fullName evidence="12">PAS domain-containing protein</fullName>
    </submittedName>
</protein>
<dbReference type="SMART" id="SM00091">
    <property type="entry name" value="PAS"/>
    <property type="match status" value="2"/>
</dbReference>
<dbReference type="InterPro" id="IPR013655">
    <property type="entry name" value="PAS_fold_3"/>
</dbReference>
<evidence type="ECO:0000256" key="2">
    <source>
        <dbReference type="ARBA" id="ARBA00022481"/>
    </source>
</evidence>
<keyword evidence="6" id="KW-0175">Coiled coil</keyword>
<feature type="transmembrane region" description="Helical" evidence="8">
    <location>
        <begin position="168"/>
        <end position="188"/>
    </location>
</feature>
<dbReference type="Pfam" id="PF18947">
    <property type="entry name" value="HAMP_2"/>
    <property type="match status" value="1"/>
</dbReference>
<evidence type="ECO:0000256" key="7">
    <source>
        <dbReference type="SAM" id="MobiDB-lite"/>
    </source>
</evidence>
<dbReference type="GO" id="GO:0005886">
    <property type="term" value="C:plasma membrane"/>
    <property type="evidence" value="ECO:0007669"/>
    <property type="project" value="TreeGrafter"/>
</dbReference>
<dbReference type="SUPFAM" id="SSF55785">
    <property type="entry name" value="PYP-like sensor domain (PAS domain)"/>
    <property type="match status" value="2"/>
</dbReference>
<dbReference type="OrthoDB" id="8744489at2"/>
<evidence type="ECO:0000259" key="10">
    <source>
        <dbReference type="PROSITE" id="PS50112"/>
    </source>
</evidence>
<accession>A0A5C5TXZ9</accession>
<feature type="region of interest" description="Disordered" evidence="7">
    <location>
        <begin position="740"/>
        <end position="768"/>
    </location>
</feature>
<dbReference type="NCBIfam" id="TIGR00229">
    <property type="entry name" value="sensory_box"/>
    <property type="match status" value="1"/>
</dbReference>
<dbReference type="Gene3D" id="6.10.340.10">
    <property type="match status" value="1"/>
</dbReference>
<dbReference type="CDD" id="cd11386">
    <property type="entry name" value="MCP_signal"/>
    <property type="match status" value="1"/>
</dbReference>
<keyword evidence="2" id="KW-0488">Methylation</keyword>
<dbReference type="InterPro" id="IPR004089">
    <property type="entry name" value="MCPsignal_dom"/>
</dbReference>
<dbReference type="GO" id="GO:0007165">
    <property type="term" value="P:signal transduction"/>
    <property type="evidence" value="ECO:0007669"/>
    <property type="project" value="UniProtKB-KW"/>
</dbReference>
<feature type="domain" description="HAMP" evidence="11">
    <location>
        <begin position="215"/>
        <end position="267"/>
    </location>
</feature>
<feature type="domain" description="HAMP" evidence="11">
    <location>
        <begin position="437"/>
        <end position="489"/>
    </location>
</feature>
<comment type="caution">
    <text evidence="12">The sequence shown here is derived from an EMBL/GenBank/DDBJ whole genome shotgun (WGS) entry which is preliminary data.</text>
</comment>
<feature type="domain" description="PAS" evidence="10">
    <location>
        <begin position="13"/>
        <end position="76"/>
    </location>
</feature>
<dbReference type="InterPro" id="IPR000014">
    <property type="entry name" value="PAS"/>
</dbReference>
<dbReference type="InterPro" id="IPR035965">
    <property type="entry name" value="PAS-like_dom_sf"/>
</dbReference>
<dbReference type="FunFam" id="1.10.287.950:FF:000001">
    <property type="entry name" value="Methyl-accepting chemotaxis sensory transducer"/>
    <property type="match status" value="1"/>
</dbReference>
<dbReference type="Pfam" id="PF08448">
    <property type="entry name" value="PAS_4"/>
    <property type="match status" value="1"/>
</dbReference>
<feature type="transmembrane region" description="Helical" evidence="8">
    <location>
        <begin position="194"/>
        <end position="213"/>
    </location>
</feature>
<keyword evidence="8" id="KW-0812">Transmembrane</keyword>
<evidence type="ECO:0000256" key="4">
    <source>
        <dbReference type="ARBA" id="ARBA00029447"/>
    </source>
</evidence>
<dbReference type="PANTHER" id="PTHR43531:SF14">
    <property type="entry name" value="METHYL-ACCEPTING CHEMOTAXIS PROTEIN I-RELATED"/>
    <property type="match status" value="1"/>
</dbReference>
<dbReference type="Pfam" id="PF08447">
    <property type="entry name" value="PAS_3"/>
    <property type="match status" value="1"/>
</dbReference>
<sequence length="768" mass="81539">MRMNLPVTQREYVLEDDEPLVSRTDRRGVIVYTNAAFVRASGYAEAELLGQPHNIVRHPDMPPEAFADLWRTLQAGRPWVGMVKNRRKDGDHYWVMAHVTPYYEGADHVGYMSVRRRPSRDEVEAADRDYAAMRAGSSRLRVRHGARVVPDRLRALNPLWRMSLRQRLALAAAGVGGFGLALVLLAAAGIQGSVLYGLVALATAAAGYSAWWLGNDVVGRLETAVGHLRDFATGHYDREIAIDRNDEVGRVLLGLKSMQVRLGFEIEDRRRHAEQMARVQCALDAAPTSVMVAGPDHAIVYANPAARAMLAAAADDVRASCPGVDPGALERSALHALDPDPAARRSLLDALTAPHPYRAVLGKRTFDITVTPVLGDSGERLGTVAEWRDRTDELALERQLEEVVSAAAGGDFSRRLRLHGATGFVAAVGSGLERLMQATEQSLRETAAVLDALAQGDLRRRITREMHGLFGEMKASTNAAVDQLAQLVGEIQAATLTIGQAAAEIASGNADLSTRTGQQAANLQETASSMEQLTAAVQRNAHSAQQADELARGAGEVAEDGGRVVAEVVATMAQISESSQRIADIVGVIDAIAFQTNILALNAAVEAARAGEEGRGFAVVASEVRDLALRSAEAAREIKALIEDSTAKVGLGAERVDRAGRTMAGIVEAVQRVTAIMGGITAASREQSAGIGQVNRAVAQLDQATQQNAALVEEASAAASSLQDQARHLARAAAAFRLDDGDAPRPAATPAAPAPAHVAAPAPDAALA</sequence>
<comment type="subcellular location">
    <subcellularLocation>
        <location evidence="1">Membrane</location>
    </subcellularLocation>
</comment>
<dbReference type="Gene3D" id="1.10.287.950">
    <property type="entry name" value="Methyl-accepting chemotaxis protein"/>
    <property type="match status" value="1"/>
</dbReference>
<evidence type="ECO:0000259" key="9">
    <source>
        <dbReference type="PROSITE" id="PS50111"/>
    </source>
</evidence>
<dbReference type="InterPro" id="IPR051310">
    <property type="entry name" value="MCP_chemotaxis"/>
</dbReference>
<evidence type="ECO:0000259" key="11">
    <source>
        <dbReference type="PROSITE" id="PS50885"/>
    </source>
</evidence>
<dbReference type="Pfam" id="PF00672">
    <property type="entry name" value="HAMP"/>
    <property type="match status" value="1"/>
</dbReference>
<dbReference type="Gene3D" id="3.30.450.20">
    <property type="entry name" value="PAS domain"/>
    <property type="match status" value="2"/>
</dbReference>
<keyword evidence="8" id="KW-0472">Membrane</keyword>
<reference evidence="12 13" key="1">
    <citation type="submission" date="2019-07" db="EMBL/GenBank/DDBJ databases">
        <title>Luteimonas sp. YD-1 nov., isolated from acidic soil.</title>
        <authorList>
            <person name="Zhou J."/>
        </authorList>
    </citation>
    <scope>NUCLEOTIDE SEQUENCE [LARGE SCALE GENOMIC DNA]</scope>
    <source>
        <strain evidence="12 13">YD-1</strain>
    </source>
</reference>
<evidence type="ECO:0000256" key="6">
    <source>
        <dbReference type="SAM" id="Coils"/>
    </source>
</evidence>
<dbReference type="InterPro" id="IPR013656">
    <property type="entry name" value="PAS_4"/>
</dbReference>
<dbReference type="InterPro" id="IPR003660">
    <property type="entry name" value="HAMP_dom"/>
</dbReference>
<name>A0A5C5TXZ9_9GAMM</name>
<dbReference type="SMART" id="SM00283">
    <property type="entry name" value="MA"/>
    <property type="match status" value="1"/>
</dbReference>
<feature type="coiled-coil region" evidence="6">
    <location>
        <begin position="694"/>
        <end position="732"/>
    </location>
</feature>
<dbReference type="GO" id="GO:0004888">
    <property type="term" value="F:transmembrane signaling receptor activity"/>
    <property type="evidence" value="ECO:0007669"/>
    <property type="project" value="InterPro"/>
</dbReference>
<keyword evidence="13" id="KW-1185">Reference proteome</keyword>
<dbReference type="GO" id="GO:0006935">
    <property type="term" value="P:chemotaxis"/>
    <property type="evidence" value="ECO:0007669"/>
    <property type="project" value="InterPro"/>
</dbReference>
<dbReference type="Pfam" id="PF00015">
    <property type="entry name" value="MCPsignal"/>
    <property type="match status" value="1"/>
</dbReference>
<feature type="domain" description="Methyl-accepting transducer" evidence="9">
    <location>
        <begin position="494"/>
        <end position="723"/>
    </location>
</feature>
<dbReference type="PANTHER" id="PTHR43531">
    <property type="entry name" value="PROTEIN ICFG"/>
    <property type="match status" value="1"/>
</dbReference>
<evidence type="ECO:0000256" key="1">
    <source>
        <dbReference type="ARBA" id="ARBA00004370"/>
    </source>
</evidence>
<organism evidence="12 13">
    <name type="scientific">Luteimonas wenzhouensis</name>
    <dbReference type="NCBI Taxonomy" id="2599615"/>
    <lineage>
        <taxon>Bacteria</taxon>
        <taxon>Pseudomonadati</taxon>
        <taxon>Pseudomonadota</taxon>
        <taxon>Gammaproteobacteria</taxon>
        <taxon>Lysobacterales</taxon>
        <taxon>Lysobacteraceae</taxon>
        <taxon>Luteimonas</taxon>
    </lineage>
</organism>
<dbReference type="AlphaFoldDB" id="A0A5C5TXZ9"/>
<dbReference type="Proteomes" id="UP000315949">
    <property type="component" value="Unassembled WGS sequence"/>
</dbReference>
<dbReference type="PRINTS" id="PR00260">
    <property type="entry name" value="CHEMTRNSDUCR"/>
</dbReference>
<evidence type="ECO:0000313" key="13">
    <source>
        <dbReference type="Proteomes" id="UP000315949"/>
    </source>
</evidence>
<dbReference type="PROSITE" id="PS50885">
    <property type="entry name" value="HAMP"/>
    <property type="match status" value="2"/>
</dbReference>
<dbReference type="PROSITE" id="PS50112">
    <property type="entry name" value="PAS"/>
    <property type="match status" value="1"/>
</dbReference>
<keyword evidence="3 5" id="KW-0807">Transducer</keyword>
<proteinExistence type="inferred from homology"/>
<dbReference type="SMART" id="SM00304">
    <property type="entry name" value="HAMP"/>
    <property type="match status" value="2"/>
</dbReference>
<evidence type="ECO:0000256" key="3">
    <source>
        <dbReference type="ARBA" id="ARBA00023224"/>
    </source>
</evidence>
<dbReference type="PROSITE" id="PS50111">
    <property type="entry name" value="CHEMOTAXIS_TRANSDUC_2"/>
    <property type="match status" value="1"/>
</dbReference>
<gene>
    <name evidence="12" type="ORF">FQY79_11880</name>
</gene>
<evidence type="ECO:0000256" key="5">
    <source>
        <dbReference type="PROSITE-ProRule" id="PRU00284"/>
    </source>
</evidence>
<evidence type="ECO:0000313" key="12">
    <source>
        <dbReference type="EMBL" id="TWT18000.1"/>
    </source>
</evidence>
<keyword evidence="8" id="KW-1133">Transmembrane helix</keyword>
<feature type="compositionally biased region" description="Low complexity" evidence="7">
    <location>
        <begin position="744"/>
        <end position="768"/>
    </location>
</feature>
<dbReference type="InterPro" id="IPR004090">
    <property type="entry name" value="Chemotax_Me-accpt_rcpt"/>
</dbReference>